<feature type="domain" description="Ribosome recycling factor" evidence="6">
    <location>
        <begin position="135"/>
        <end position="266"/>
    </location>
</feature>
<evidence type="ECO:0000256" key="3">
    <source>
        <dbReference type="ARBA" id="ARBA00022917"/>
    </source>
</evidence>
<evidence type="ECO:0000259" key="6">
    <source>
        <dbReference type="Pfam" id="PF01765"/>
    </source>
</evidence>
<proteinExistence type="inferred from homology"/>
<name>A0A914HDV5_GLORO</name>
<evidence type="ECO:0000313" key="8">
    <source>
        <dbReference type="WBParaSite" id="Gr19_v10_g16598.t1"/>
    </source>
</evidence>
<dbReference type="PANTHER" id="PTHR20982">
    <property type="entry name" value="RIBOSOME RECYCLING FACTOR"/>
    <property type="match status" value="1"/>
</dbReference>
<sequence>MRLIPSCHSFCYFRLLARKNFATSVASSSVLPEFLTPKSLIGQLQQPFSTTLCLCNNKQIKRGKKDRKSTDIAAIKGTVSTRGVLVDDDEDDDDEDDDGGAVKKGKSNSGSSNNAKALAVEAMHEMEEYLKTLNDALIKHLSLKVNLKVYEDLSVTLENGETHRLIKFARISLKTPNGPVVLNFSDNPAAIKPAKLAIQSMAENVSPQMDGIVIHVPIPKLTRERREELATHSAGLILNEYKLALNEVYKKYTKLLDRSSNNKELVVRLCNGLLAEKRKYDKMGEDKVKERREILLKEIDF</sequence>
<keyword evidence="7" id="KW-1185">Reference proteome</keyword>
<evidence type="ECO:0000256" key="4">
    <source>
        <dbReference type="ARBA" id="ARBA00033107"/>
    </source>
</evidence>
<dbReference type="PANTHER" id="PTHR20982:SF3">
    <property type="entry name" value="MITOCHONDRIAL RIBOSOME RECYCLING FACTOR PSEUDO 1"/>
    <property type="match status" value="1"/>
</dbReference>
<protein>
    <recommendedName>
        <fullName evidence="2">Ribosome-recycling factor, mitochondrial</fullName>
    </recommendedName>
    <alternativeName>
        <fullName evidence="4">Ribosome-releasing factor, mitochondrial</fullName>
    </alternativeName>
</protein>
<dbReference type="GO" id="GO:0043023">
    <property type="term" value="F:ribosomal large subunit binding"/>
    <property type="evidence" value="ECO:0007669"/>
    <property type="project" value="TreeGrafter"/>
</dbReference>
<dbReference type="GO" id="GO:0005739">
    <property type="term" value="C:mitochondrion"/>
    <property type="evidence" value="ECO:0007669"/>
    <property type="project" value="TreeGrafter"/>
</dbReference>
<dbReference type="Gene3D" id="3.30.1360.40">
    <property type="match status" value="1"/>
</dbReference>
<feature type="compositionally biased region" description="Acidic residues" evidence="5">
    <location>
        <begin position="86"/>
        <end position="99"/>
    </location>
</feature>
<dbReference type="InterPro" id="IPR036191">
    <property type="entry name" value="RRF_sf"/>
</dbReference>
<dbReference type="Pfam" id="PF01765">
    <property type="entry name" value="RRF"/>
    <property type="match status" value="1"/>
</dbReference>
<evidence type="ECO:0000256" key="5">
    <source>
        <dbReference type="SAM" id="MobiDB-lite"/>
    </source>
</evidence>
<feature type="region of interest" description="Disordered" evidence="5">
    <location>
        <begin position="85"/>
        <end position="114"/>
    </location>
</feature>
<reference evidence="8" key="1">
    <citation type="submission" date="2022-11" db="UniProtKB">
        <authorList>
            <consortium name="WormBaseParasite"/>
        </authorList>
    </citation>
    <scope>IDENTIFICATION</scope>
</reference>
<comment type="similarity">
    <text evidence="1">Belongs to the RRF family.</text>
</comment>
<dbReference type="InterPro" id="IPR002661">
    <property type="entry name" value="Ribosome_recyc_fac"/>
</dbReference>
<accession>A0A914HDV5</accession>
<dbReference type="InterPro" id="IPR023584">
    <property type="entry name" value="Ribosome_recyc_fac_dom"/>
</dbReference>
<dbReference type="SUPFAM" id="SSF55194">
    <property type="entry name" value="Ribosome recycling factor, RRF"/>
    <property type="match status" value="1"/>
</dbReference>
<evidence type="ECO:0000256" key="1">
    <source>
        <dbReference type="ARBA" id="ARBA00005912"/>
    </source>
</evidence>
<dbReference type="GO" id="GO:0006412">
    <property type="term" value="P:translation"/>
    <property type="evidence" value="ECO:0007669"/>
    <property type="project" value="UniProtKB-KW"/>
</dbReference>
<keyword evidence="3" id="KW-0648">Protein biosynthesis</keyword>
<evidence type="ECO:0000313" key="7">
    <source>
        <dbReference type="Proteomes" id="UP000887572"/>
    </source>
</evidence>
<evidence type="ECO:0000256" key="2">
    <source>
        <dbReference type="ARBA" id="ARBA00020581"/>
    </source>
</evidence>
<dbReference type="Proteomes" id="UP000887572">
    <property type="component" value="Unplaced"/>
</dbReference>
<dbReference type="AlphaFoldDB" id="A0A914HDV5"/>
<organism evidence="7 8">
    <name type="scientific">Globodera rostochiensis</name>
    <name type="common">Golden nematode worm</name>
    <name type="synonym">Heterodera rostochiensis</name>
    <dbReference type="NCBI Taxonomy" id="31243"/>
    <lineage>
        <taxon>Eukaryota</taxon>
        <taxon>Metazoa</taxon>
        <taxon>Ecdysozoa</taxon>
        <taxon>Nematoda</taxon>
        <taxon>Chromadorea</taxon>
        <taxon>Rhabditida</taxon>
        <taxon>Tylenchina</taxon>
        <taxon>Tylenchomorpha</taxon>
        <taxon>Tylenchoidea</taxon>
        <taxon>Heteroderidae</taxon>
        <taxon>Heteroderinae</taxon>
        <taxon>Globodera</taxon>
    </lineage>
</organism>
<dbReference type="WBParaSite" id="Gr19_v10_g16598.t1">
    <property type="protein sequence ID" value="Gr19_v10_g16598.t1"/>
    <property type="gene ID" value="Gr19_v10_g16598"/>
</dbReference>